<evidence type="ECO:0000313" key="2">
    <source>
        <dbReference type="Proteomes" id="UP001362999"/>
    </source>
</evidence>
<protein>
    <submittedName>
        <fullName evidence="1">Uncharacterized protein</fullName>
    </submittedName>
</protein>
<organism evidence="1 2">
    <name type="scientific">Favolaschia claudopus</name>
    <dbReference type="NCBI Taxonomy" id="2862362"/>
    <lineage>
        <taxon>Eukaryota</taxon>
        <taxon>Fungi</taxon>
        <taxon>Dikarya</taxon>
        <taxon>Basidiomycota</taxon>
        <taxon>Agaricomycotina</taxon>
        <taxon>Agaricomycetes</taxon>
        <taxon>Agaricomycetidae</taxon>
        <taxon>Agaricales</taxon>
        <taxon>Marasmiineae</taxon>
        <taxon>Mycenaceae</taxon>
        <taxon>Favolaschia</taxon>
    </lineage>
</organism>
<keyword evidence="2" id="KW-1185">Reference proteome</keyword>
<reference evidence="1 2" key="1">
    <citation type="journal article" date="2024" name="J Genomics">
        <title>Draft genome sequencing and assembly of Favolaschia claudopus CIRM-BRFM 2984 isolated from oak limbs.</title>
        <authorList>
            <person name="Navarro D."/>
            <person name="Drula E."/>
            <person name="Chaduli D."/>
            <person name="Cazenave R."/>
            <person name="Ahrendt S."/>
            <person name="Wang J."/>
            <person name="Lipzen A."/>
            <person name="Daum C."/>
            <person name="Barry K."/>
            <person name="Grigoriev I.V."/>
            <person name="Favel A."/>
            <person name="Rosso M.N."/>
            <person name="Martin F."/>
        </authorList>
    </citation>
    <scope>NUCLEOTIDE SEQUENCE [LARGE SCALE GENOMIC DNA]</scope>
    <source>
        <strain evidence="1 2">CIRM-BRFM 2984</strain>
    </source>
</reference>
<dbReference type="Proteomes" id="UP001362999">
    <property type="component" value="Unassembled WGS sequence"/>
</dbReference>
<comment type="caution">
    <text evidence="1">The sequence shown here is derived from an EMBL/GenBank/DDBJ whole genome shotgun (WGS) entry which is preliminary data.</text>
</comment>
<accession>A0AAW0B012</accession>
<dbReference type="EMBL" id="JAWWNJ010000045">
    <property type="protein sequence ID" value="KAK7018988.1"/>
    <property type="molecule type" value="Genomic_DNA"/>
</dbReference>
<evidence type="ECO:0000313" key="1">
    <source>
        <dbReference type="EMBL" id="KAK7018988.1"/>
    </source>
</evidence>
<sequence length="136" mass="15557">MRVWTHLEPQLAIKRRNPPEGIHATQGIRRDLENRLRSKVLLAIPDDHEMREGTVQDFSTAEQEGNVARQLQDIVVQLQVCAPCANFESVWQSIDTMIPLGLYKFENEMIPYIDDTRAMARPSQCSAPGNIMVREI</sequence>
<name>A0AAW0B012_9AGAR</name>
<dbReference type="AlphaFoldDB" id="A0AAW0B012"/>
<gene>
    <name evidence="1" type="ORF">R3P38DRAFT_2783767</name>
</gene>
<proteinExistence type="predicted"/>